<evidence type="ECO:0000256" key="2">
    <source>
        <dbReference type="ARBA" id="ARBA00022737"/>
    </source>
</evidence>
<evidence type="ECO:0000256" key="3">
    <source>
        <dbReference type="ARBA" id="ARBA00023180"/>
    </source>
</evidence>
<dbReference type="RefSeq" id="WP_307050571.1">
    <property type="nucleotide sequence ID" value="NZ_JAUSYA010000001.1"/>
</dbReference>
<organism evidence="5 6">
    <name type="scientific">Streptomyces achromogenes</name>
    <dbReference type="NCBI Taxonomy" id="67255"/>
    <lineage>
        <taxon>Bacteria</taxon>
        <taxon>Bacillati</taxon>
        <taxon>Actinomycetota</taxon>
        <taxon>Actinomycetes</taxon>
        <taxon>Kitasatosporales</taxon>
        <taxon>Streptomycetaceae</taxon>
        <taxon>Streptomyces</taxon>
    </lineage>
</organism>
<dbReference type="EMBL" id="JAUSYA010000001">
    <property type="protein sequence ID" value="MDQ0685078.1"/>
    <property type="molecule type" value="Genomic_DNA"/>
</dbReference>
<evidence type="ECO:0008006" key="7">
    <source>
        <dbReference type="Google" id="ProtNLM"/>
    </source>
</evidence>
<keyword evidence="1" id="KW-0732">Signal</keyword>
<dbReference type="InterPro" id="IPR013519">
    <property type="entry name" value="Int_alpha_beta-p"/>
</dbReference>
<dbReference type="SUPFAM" id="SSF69318">
    <property type="entry name" value="Integrin alpha N-terminal domain"/>
    <property type="match status" value="1"/>
</dbReference>
<evidence type="ECO:0000313" key="6">
    <source>
        <dbReference type="Proteomes" id="UP001243364"/>
    </source>
</evidence>
<keyword evidence="2" id="KW-0677">Repeat</keyword>
<accession>A0ABU0Q5K0</accession>
<evidence type="ECO:0000256" key="1">
    <source>
        <dbReference type="ARBA" id="ARBA00022729"/>
    </source>
</evidence>
<feature type="region of interest" description="Disordered" evidence="4">
    <location>
        <begin position="1"/>
        <end position="21"/>
    </location>
</feature>
<proteinExistence type="predicted"/>
<evidence type="ECO:0000313" key="5">
    <source>
        <dbReference type="EMBL" id="MDQ0685078.1"/>
    </source>
</evidence>
<dbReference type="Proteomes" id="UP001243364">
    <property type="component" value="Unassembled WGS sequence"/>
</dbReference>
<dbReference type="Pfam" id="PF01839">
    <property type="entry name" value="FG-GAP"/>
    <property type="match status" value="1"/>
</dbReference>
<gene>
    <name evidence="5" type="ORF">QFZ56_004041</name>
</gene>
<dbReference type="InterPro" id="IPR013517">
    <property type="entry name" value="FG-GAP"/>
</dbReference>
<dbReference type="Gene3D" id="2.130.10.130">
    <property type="entry name" value="Integrin alpha, N-terminal"/>
    <property type="match status" value="1"/>
</dbReference>
<dbReference type="SMART" id="SM00191">
    <property type="entry name" value="Int_alpha"/>
    <property type="match status" value="1"/>
</dbReference>
<dbReference type="PROSITE" id="PS51470">
    <property type="entry name" value="FG_GAP"/>
    <property type="match status" value="1"/>
</dbReference>
<keyword evidence="6" id="KW-1185">Reference proteome</keyword>
<evidence type="ECO:0000256" key="4">
    <source>
        <dbReference type="SAM" id="MobiDB-lite"/>
    </source>
</evidence>
<name>A0ABU0Q5K0_STRAH</name>
<comment type="caution">
    <text evidence="5">The sequence shown here is derived from an EMBL/GenBank/DDBJ whole genome shotgun (WGS) entry which is preliminary data.</text>
</comment>
<protein>
    <recommendedName>
        <fullName evidence="7">VCBS repeat-containing protein</fullName>
    </recommendedName>
</protein>
<dbReference type="InterPro" id="IPR028994">
    <property type="entry name" value="Integrin_alpha_N"/>
</dbReference>
<reference evidence="5 6" key="1">
    <citation type="submission" date="2023-07" db="EMBL/GenBank/DDBJ databases">
        <title>Comparative genomics of wheat-associated soil bacteria to identify genetic determinants of phenazine resistance.</title>
        <authorList>
            <person name="Mouncey N."/>
        </authorList>
    </citation>
    <scope>NUCLEOTIDE SEQUENCE [LARGE SCALE GENOMIC DNA]</scope>
    <source>
        <strain evidence="5 6">W4I19-2</strain>
    </source>
</reference>
<keyword evidence="3" id="KW-0325">Glycoprotein</keyword>
<sequence>MTVLWGSRSGLTTGTDLPPSAAPGMDPYHYGADIAAIRGASAARSEILVASWGGAVRFTGPFTRTGGHGPAAVAQDSVPDASETEDRFGTTVAVGDVTRDGRPELFVGAAGENDYTGAVWTFPGFTAGPVAARSQVFTAASVGLTQQSLTLLGGYGLGWVI</sequence>